<comment type="caution">
    <text evidence="2">The sequence shown here is derived from an EMBL/GenBank/DDBJ whole genome shotgun (WGS) entry which is preliminary data.</text>
</comment>
<reference evidence="2" key="1">
    <citation type="submission" date="2021-07" db="EMBL/GenBank/DDBJ databases">
        <title>Pseudohoeflea marina sp. nov. a polyhydroxyalcanoate-producing bacterium.</title>
        <authorList>
            <person name="Zheng W."/>
            <person name="Yu S."/>
            <person name="Huang Y."/>
        </authorList>
    </citation>
    <scope>NUCLEOTIDE SEQUENCE</scope>
    <source>
        <strain evidence="2">DP4N28-3</strain>
    </source>
</reference>
<protein>
    <submittedName>
        <fullName evidence="2">MaoC family dehydratase</fullName>
    </submittedName>
</protein>
<dbReference type="PANTHER" id="PTHR43437:SF3">
    <property type="entry name" value="HYDROXYACYL-THIOESTER DEHYDRATASE TYPE 2, MITOCHONDRIAL"/>
    <property type="match status" value="1"/>
</dbReference>
<proteinExistence type="predicted"/>
<dbReference type="Pfam" id="PF01575">
    <property type="entry name" value="MaoC_dehydratas"/>
    <property type="match status" value="1"/>
</dbReference>
<dbReference type="EMBL" id="JAHWQX010000003">
    <property type="protein sequence ID" value="MBW3098444.1"/>
    <property type="molecule type" value="Genomic_DNA"/>
</dbReference>
<evidence type="ECO:0000259" key="1">
    <source>
        <dbReference type="Pfam" id="PF01575"/>
    </source>
</evidence>
<dbReference type="Proteomes" id="UP001430804">
    <property type="component" value="Unassembled WGS sequence"/>
</dbReference>
<dbReference type="InterPro" id="IPR002539">
    <property type="entry name" value="MaoC-like_dom"/>
</dbReference>
<evidence type="ECO:0000313" key="3">
    <source>
        <dbReference type="Proteomes" id="UP001430804"/>
    </source>
</evidence>
<evidence type="ECO:0000313" key="2">
    <source>
        <dbReference type="EMBL" id="MBW3098444.1"/>
    </source>
</evidence>
<dbReference type="PANTHER" id="PTHR43437">
    <property type="entry name" value="HYDROXYACYL-THIOESTER DEHYDRATASE TYPE 2, MITOCHONDRIAL-RELATED"/>
    <property type="match status" value="1"/>
</dbReference>
<organism evidence="2 3">
    <name type="scientific">Pseudohoeflea coraliihabitans</name>
    <dbReference type="NCBI Taxonomy" id="2860393"/>
    <lineage>
        <taxon>Bacteria</taxon>
        <taxon>Pseudomonadati</taxon>
        <taxon>Pseudomonadota</taxon>
        <taxon>Alphaproteobacteria</taxon>
        <taxon>Hyphomicrobiales</taxon>
        <taxon>Rhizobiaceae</taxon>
        <taxon>Pseudohoeflea</taxon>
    </lineage>
</organism>
<accession>A0ABS6WTP7</accession>
<sequence length="151" mass="16334">MQDTDFHVSVGDSVSFAKTISESDVYLFAGITGDLSDVHCNAQYMSSSAFGERIAHGVLTVGLMSTASTLMYGPHVAKYAGYTPVSQGYDKIRFMGPVFFGDTVTITYTVSELQGERQRALAEVTAANQRGHVVAKATHVMRWVTVAGEKQ</sequence>
<name>A0ABS6WTP7_9HYPH</name>
<gene>
    <name evidence="2" type="ORF">KY465_14265</name>
</gene>
<dbReference type="RefSeq" id="WP_219202447.1">
    <property type="nucleotide sequence ID" value="NZ_JAHWQX010000003.1"/>
</dbReference>
<dbReference type="InterPro" id="IPR050965">
    <property type="entry name" value="UPF0336/Enoyl-CoA_hydratase"/>
</dbReference>
<feature type="domain" description="MaoC-like" evidence="1">
    <location>
        <begin position="11"/>
        <end position="125"/>
    </location>
</feature>
<keyword evidence="3" id="KW-1185">Reference proteome</keyword>
<dbReference type="CDD" id="cd03449">
    <property type="entry name" value="R_hydratase"/>
    <property type="match status" value="1"/>
</dbReference>